<proteinExistence type="predicted"/>
<dbReference type="EMBL" id="KY630187">
    <property type="protein sequence ID" value="AQW89013.1"/>
    <property type="molecule type" value="Genomic_DNA"/>
</dbReference>
<evidence type="ECO:0000313" key="2">
    <source>
        <dbReference type="Proteomes" id="UP000221837"/>
    </source>
</evidence>
<sequence>MAKPIAGINDYPYGVCGFIVSGALLKDGTKLKNMRIYKQRSIHMFDLIDPVSNMVYQKVQLTGYNTSNRVLDYSLSDDNLLDMIPKNSFFVRGYNDSLSEQGFVIRFLSNKVVLSDGTYLYDMYTPECDIPIPDLGTIIVNTVTVDSTTVTGSVSAISGALNEDGMIVTLTTPEGLIYTTNVVNRVFTFDNVVFENTGVGTIVITSPHYNTATVPFDVLPSGTDTDFVTNIPVASAQFVDNGDGTFTYTLPESVHNRGADLVVQIQNPNGVVYNPEVHVNSTGDISVTQLVAEDMDIVIIGPTDQLSVFSTSLVWSEDGFSYKMEIPFSIHDKSNPSVSVYDGSEMVSITIEVDSSDNITLYSNEDFAGKVVIAGKA</sequence>
<keyword evidence="2" id="KW-1185">Reference proteome</keyword>
<dbReference type="Proteomes" id="UP000221837">
    <property type="component" value="Genome"/>
</dbReference>
<protein>
    <submittedName>
        <fullName evidence="1">Structural protein</fullName>
    </submittedName>
</protein>
<name>A0A1S6UBA4_9CAUD</name>
<dbReference type="OrthoDB" id="6395at10239"/>
<accession>A0A1S6UBA4</accession>
<evidence type="ECO:0000313" key="1">
    <source>
        <dbReference type="EMBL" id="AQW89013.1"/>
    </source>
</evidence>
<reference evidence="1" key="1">
    <citation type="submission" date="2017-02" db="EMBL/GenBank/DDBJ databases">
        <title>Genome sequence of Serratia marcescens phage BF.</title>
        <authorList>
            <person name="Casey E."/>
            <person name="Fitzgerald B."/>
            <person name="Mahony J."/>
            <person name="Lugli G."/>
            <person name="Ventura M."/>
            <person name="van Sinderen D."/>
        </authorList>
    </citation>
    <scope>NUCLEOTIDE SEQUENCE [LARGE SCALE GENOMIC DNA]</scope>
</reference>
<gene>
    <name evidence="1" type="ORF">BF_0488</name>
</gene>
<organism evidence="1 2">
    <name type="scientific">Serratia phage BF</name>
    <dbReference type="NCBI Taxonomy" id="1962671"/>
    <lineage>
        <taxon>Viruses</taxon>
        <taxon>Duplodnaviria</taxon>
        <taxon>Heunggongvirae</taxon>
        <taxon>Uroviricota</taxon>
        <taxon>Caudoviricetes</taxon>
        <taxon>Eneladusvirus</taxon>
        <taxon>Eneladusvirus BF</taxon>
    </lineage>
</organism>